<dbReference type="AlphaFoldDB" id="A0A813Z1X4"/>
<dbReference type="GO" id="GO:0003993">
    <property type="term" value="F:acid phosphatase activity"/>
    <property type="evidence" value="ECO:0007669"/>
    <property type="project" value="UniProtKB-EC"/>
</dbReference>
<dbReference type="InterPro" id="IPR004843">
    <property type="entry name" value="Calcineurin-like_PHP"/>
</dbReference>
<feature type="transmembrane region" description="Helical" evidence="8">
    <location>
        <begin position="318"/>
        <end position="336"/>
    </location>
</feature>
<evidence type="ECO:0000256" key="3">
    <source>
        <dbReference type="ARBA" id="ARBA00015822"/>
    </source>
</evidence>
<dbReference type="EMBL" id="CAJNOC010001795">
    <property type="protein sequence ID" value="CAF0891821.1"/>
    <property type="molecule type" value="Genomic_DNA"/>
</dbReference>
<dbReference type="InterPro" id="IPR024927">
    <property type="entry name" value="Acid_PPase"/>
</dbReference>
<protein>
    <recommendedName>
        <fullName evidence="3">Tartrate-resistant acid phosphatase type 5</fullName>
        <ecNumber evidence="2">3.1.3.2</ecNumber>
    </recommendedName>
    <alternativeName>
        <fullName evidence="7">Tartrate-resistant acid ATPase</fullName>
    </alternativeName>
    <alternativeName>
        <fullName evidence="6">Type 5 acid phosphatase</fullName>
    </alternativeName>
</protein>
<evidence type="ECO:0000256" key="5">
    <source>
        <dbReference type="ARBA" id="ARBA00022801"/>
    </source>
</evidence>
<organism evidence="10 11">
    <name type="scientific">Brachionus calyciflorus</name>
    <dbReference type="NCBI Taxonomy" id="104777"/>
    <lineage>
        <taxon>Eukaryota</taxon>
        <taxon>Metazoa</taxon>
        <taxon>Spiralia</taxon>
        <taxon>Gnathifera</taxon>
        <taxon>Rotifera</taxon>
        <taxon>Eurotatoria</taxon>
        <taxon>Monogononta</taxon>
        <taxon>Pseudotrocha</taxon>
        <taxon>Ploima</taxon>
        <taxon>Brachionidae</taxon>
        <taxon>Brachionus</taxon>
    </lineage>
</organism>
<keyword evidence="4" id="KW-0732">Signal</keyword>
<dbReference type="InterPro" id="IPR051558">
    <property type="entry name" value="Metallophosphoesterase_PAP"/>
</dbReference>
<evidence type="ECO:0000259" key="9">
    <source>
        <dbReference type="Pfam" id="PF00149"/>
    </source>
</evidence>
<feature type="domain" description="Calcineurin-like phosphoesterase" evidence="9">
    <location>
        <begin position="30"/>
        <end position="225"/>
    </location>
</feature>
<comment type="caution">
    <text evidence="10">The sequence shown here is derived from an EMBL/GenBank/DDBJ whole genome shotgun (WGS) entry which is preliminary data.</text>
</comment>
<dbReference type="OrthoDB" id="411211at2759"/>
<name>A0A813Z1X4_9BILA</name>
<keyword evidence="8" id="KW-0472">Membrane</keyword>
<reference evidence="10" key="1">
    <citation type="submission" date="2021-02" db="EMBL/GenBank/DDBJ databases">
        <authorList>
            <person name="Nowell W R."/>
        </authorList>
    </citation>
    <scope>NUCLEOTIDE SEQUENCE</scope>
    <source>
        <strain evidence="10">Ploen Becks lab</strain>
    </source>
</reference>
<evidence type="ECO:0000256" key="1">
    <source>
        <dbReference type="ARBA" id="ARBA00000032"/>
    </source>
</evidence>
<dbReference type="EC" id="3.1.3.2" evidence="2"/>
<keyword evidence="5" id="KW-0378">Hydrolase</keyword>
<gene>
    <name evidence="10" type="ORF">OXX778_LOCUS10949</name>
</gene>
<dbReference type="Pfam" id="PF00149">
    <property type="entry name" value="Metallophos"/>
    <property type="match status" value="1"/>
</dbReference>
<keyword evidence="8" id="KW-0812">Transmembrane</keyword>
<dbReference type="InterPro" id="IPR029052">
    <property type="entry name" value="Metallo-depent_PP-like"/>
</dbReference>
<dbReference type="PANTHER" id="PTHR10161">
    <property type="entry name" value="TARTRATE-RESISTANT ACID PHOSPHATASE TYPE 5"/>
    <property type="match status" value="1"/>
</dbReference>
<evidence type="ECO:0000256" key="6">
    <source>
        <dbReference type="ARBA" id="ARBA00029999"/>
    </source>
</evidence>
<sequence>MNITDNYVEFFALADWGGQFFYPFTTSIQRNIADFINEYSYKNNVHFNLGIGDNFYQIGVQDVNDTRFKDTFEDVYVYNNTPWYFVLGNHDYYGNPQAQIDYTEISKRWILPDYFYNVHVNINQGKTKFIYFLMIDTILLCYRKSIKDEFGNEYMIKQKDESIDYFEKLENDLKNSKDYPYVIIVSHYPIWSVSKHGPTHCLVEKLRPLLHKYNVNAFFAGHDHDMQHFADTLKNSTIDYIITGATNTPSYDMSNIYNVPNDTLKFYWSDKNQTEGAFTLVKADLISMNISFLKMNGDEIYKINIKNKAFKPSSKSNFIGSSRLFTLICLFLIFFLEHN</sequence>
<dbReference type="SUPFAM" id="SSF56300">
    <property type="entry name" value="Metallo-dependent phosphatases"/>
    <property type="match status" value="1"/>
</dbReference>
<keyword evidence="8" id="KW-1133">Transmembrane helix</keyword>
<accession>A0A813Z1X4</accession>
<dbReference type="Proteomes" id="UP000663879">
    <property type="component" value="Unassembled WGS sequence"/>
</dbReference>
<dbReference type="Gene3D" id="3.60.21.10">
    <property type="match status" value="1"/>
</dbReference>
<evidence type="ECO:0000313" key="11">
    <source>
        <dbReference type="Proteomes" id="UP000663879"/>
    </source>
</evidence>
<evidence type="ECO:0000256" key="8">
    <source>
        <dbReference type="SAM" id="Phobius"/>
    </source>
</evidence>
<evidence type="ECO:0000256" key="4">
    <source>
        <dbReference type="ARBA" id="ARBA00022729"/>
    </source>
</evidence>
<evidence type="ECO:0000256" key="7">
    <source>
        <dbReference type="ARBA" id="ARBA00031589"/>
    </source>
</evidence>
<keyword evidence="11" id="KW-1185">Reference proteome</keyword>
<proteinExistence type="predicted"/>
<evidence type="ECO:0000256" key="2">
    <source>
        <dbReference type="ARBA" id="ARBA00012646"/>
    </source>
</evidence>
<dbReference type="CDD" id="cd07378">
    <property type="entry name" value="MPP_ACP5"/>
    <property type="match status" value="1"/>
</dbReference>
<comment type="catalytic activity">
    <reaction evidence="1">
        <text>a phosphate monoester + H2O = an alcohol + phosphate</text>
        <dbReference type="Rhea" id="RHEA:15017"/>
        <dbReference type="ChEBI" id="CHEBI:15377"/>
        <dbReference type="ChEBI" id="CHEBI:30879"/>
        <dbReference type="ChEBI" id="CHEBI:43474"/>
        <dbReference type="ChEBI" id="CHEBI:67140"/>
        <dbReference type="EC" id="3.1.3.2"/>
    </reaction>
</comment>
<evidence type="ECO:0000313" key="10">
    <source>
        <dbReference type="EMBL" id="CAF0891821.1"/>
    </source>
</evidence>
<dbReference type="PANTHER" id="PTHR10161:SF14">
    <property type="entry name" value="TARTRATE-RESISTANT ACID PHOSPHATASE TYPE 5"/>
    <property type="match status" value="1"/>
</dbReference>